<gene>
    <name evidence="6" type="primary">pepP</name>
    <name evidence="6" type="ORF">JCM31185_01600</name>
</gene>
<dbReference type="SUPFAM" id="SSF55920">
    <property type="entry name" value="Creatinase/aminopeptidase"/>
    <property type="match status" value="1"/>
</dbReference>
<dbReference type="EMBL" id="BQXO01000001">
    <property type="protein sequence ID" value="GKT04871.1"/>
    <property type="molecule type" value="Genomic_DNA"/>
</dbReference>
<evidence type="ECO:0000256" key="1">
    <source>
        <dbReference type="ARBA" id="ARBA00022723"/>
    </source>
</evidence>
<evidence type="ECO:0000259" key="5">
    <source>
        <dbReference type="Pfam" id="PF01321"/>
    </source>
</evidence>
<dbReference type="CDD" id="cd01092">
    <property type="entry name" value="APP-like"/>
    <property type="match status" value="1"/>
</dbReference>
<feature type="domain" description="Creatinase N-terminal" evidence="5">
    <location>
        <begin position="6"/>
        <end position="131"/>
    </location>
</feature>
<dbReference type="InterPro" id="IPR050659">
    <property type="entry name" value="Peptidase_M24B"/>
</dbReference>
<keyword evidence="6" id="KW-0031">Aminopeptidase</keyword>
<keyword evidence="6" id="KW-0645">Protease</keyword>
<proteinExistence type="inferred from homology"/>
<name>A0ABQ5JP22_9LACO</name>
<dbReference type="InterPro" id="IPR001131">
    <property type="entry name" value="Peptidase_M24B_aminopep-P_CS"/>
</dbReference>
<keyword evidence="7" id="KW-1185">Reference proteome</keyword>
<dbReference type="Pfam" id="PF01321">
    <property type="entry name" value="Creatinase_N"/>
    <property type="match status" value="1"/>
</dbReference>
<dbReference type="InterPro" id="IPR036005">
    <property type="entry name" value="Creatinase/aminopeptidase-like"/>
</dbReference>
<evidence type="ECO:0000313" key="7">
    <source>
        <dbReference type="Proteomes" id="UP001628078"/>
    </source>
</evidence>
<dbReference type="Gene3D" id="3.90.230.10">
    <property type="entry name" value="Creatinase/methionine aminopeptidase superfamily"/>
    <property type="match status" value="1"/>
</dbReference>
<dbReference type="RefSeq" id="WP_407882128.1">
    <property type="nucleotide sequence ID" value="NZ_BQXO01000001.1"/>
</dbReference>
<dbReference type="PANTHER" id="PTHR46112:SF3">
    <property type="entry name" value="AMINOPEPTIDASE YPDF"/>
    <property type="match status" value="1"/>
</dbReference>
<evidence type="ECO:0000259" key="4">
    <source>
        <dbReference type="Pfam" id="PF00557"/>
    </source>
</evidence>
<dbReference type="InterPro" id="IPR029149">
    <property type="entry name" value="Creatin/AminoP/Spt16_N"/>
</dbReference>
<feature type="domain" description="Peptidase M24" evidence="4">
    <location>
        <begin position="140"/>
        <end position="342"/>
    </location>
</feature>
<dbReference type="Gene3D" id="3.40.350.10">
    <property type="entry name" value="Creatinase/prolidase N-terminal domain"/>
    <property type="match status" value="1"/>
</dbReference>
<dbReference type="PROSITE" id="PS00491">
    <property type="entry name" value="PROLINE_PEPTIDASE"/>
    <property type="match status" value="1"/>
</dbReference>
<reference evidence="6 7" key="1">
    <citation type="submission" date="2022-03" db="EMBL/GenBank/DDBJ databases">
        <title>Draft genome sequence of Furfurilactobacillus curtus JCM 31185.</title>
        <authorList>
            <person name="Suzuki S."/>
            <person name="Endo A."/>
            <person name="Kajikawa A."/>
        </authorList>
    </citation>
    <scope>NUCLEOTIDE SEQUENCE [LARGE SCALE GENOMIC DNA]</scope>
    <source>
        <strain evidence="6 7">JCM 31185</strain>
    </source>
</reference>
<evidence type="ECO:0000256" key="2">
    <source>
        <dbReference type="ARBA" id="ARBA00022801"/>
    </source>
</evidence>
<accession>A0ABQ5JP22</accession>
<dbReference type="InterPro" id="IPR000994">
    <property type="entry name" value="Pept_M24"/>
</dbReference>
<sequence>MSRRERLKRVQEELVHLRLDAILITDGFNLQYLTGFSDVGGDGCLLISQSSYWMITDARYETAMASDLPADVRLLITRDYYGQVATLVEREQMTVVGFEDTLPYVIWAQLDEQLTADFVGMHAIVDHLREIKDETEIMALRHAIALSSQGYDEVMPTIVAGMTEIEVANRLDGWMRAHGSTGPSFATIVASGSRAAQPHAAATNKRLQQGELVTIDFGFYFDGYTSDITRTFAIGYVDEALKRIYDLTLAANQAVIAAIKPGVSGAELDAAGRNIIIAGGYGSQFNHGMGHGIGLNIHEEPQVYGPRTPYQLSANQVITVEPGIYVPDHGGVRIEDDVLVTENGAEVLTSSPKTLQVI</sequence>
<dbReference type="Proteomes" id="UP001628078">
    <property type="component" value="Unassembled WGS sequence"/>
</dbReference>
<protein>
    <submittedName>
        <fullName evidence="6">Xaa-Pro aminopeptidase</fullName>
    </submittedName>
</protein>
<dbReference type="Pfam" id="PF00557">
    <property type="entry name" value="Peptidase_M24"/>
    <property type="match status" value="1"/>
</dbReference>
<dbReference type="SUPFAM" id="SSF53092">
    <property type="entry name" value="Creatinase/prolidase N-terminal domain"/>
    <property type="match status" value="1"/>
</dbReference>
<dbReference type="InterPro" id="IPR000587">
    <property type="entry name" value="Creatinase_N"/>
</dbReference>
<keyword evidence="2" id="KW-0378">Hydrolase</keyword>
<evidence type="ECO:0000313" key="6">
    <source>
        <dbReference type="EMBL" id="GKT04871.1"/>
    </source>
</evidence>
<keyword evidence="1 3" id="KW-0479">Metal-binding</keyword>
<comment type="caution">
    <text evidence="6">The sequence shown here is derived from an EMBL/GenBank/DDBJ whole genome shotgun (WGS) entry which is preliminary data.</text>
</comment>
<evidence type="ECO:0000256" key="3">
    <source>
        <dbReference type="RuleBase" id="RU000590"/>
    </source>
</evidence>
<dbReference type="GO" id="GO:0004177">
    <property type="term" value="F:aminopeptidase activity"/>
    <property type="evidence" value="ECO:0007669"/>
    <property type="project" value="UniProtKB-KW"/>
</dbReference>
<comment type="similarity">
    <text evidence="3">Belongs to the peptidase M24B family.</text>
</comment>
<dbReference type="PANTHER" id="PTHR46112">
    <property type="entry name" value="AMINOPEPTIDASE"/>
    <property type="match status" value="1"/>
</dbReference>
<organism evidence="6 7">
    <name type="scientific">Furfurilactobacillus curtus</name>
    <dbReference type="NCBI Taxonomy" id="1746200"/>
    <lineage>
        <taxon>Bacteria</taxon>
        <taxon>Bacillati</taxon>
        <taxon>Bacillota</taxon>
        <taxon>Bacilli</taxon>
        <taxon>Lactobacillales</taxon>
        <taxon>Lactobacillaceae</taxon>
        <taxon>Furfurilactobacillus</taxon>
    </lineage>
</organism>